<evidence type="ECO:0000313" key="2">
    <source>
        <dbReference type="EMBL" id="KAK3926784.1"/>
    </source>
</evidence>
<reference evidence="2" key="1">
    <citation type="submission" date="2021-07" db="EMBL/GenBank/DDBJ databases">
        <authorList>
            <person name="Catto M.A."/>
            <person name="Jacobson A."/>
            <person name="Kennedy G."/>
            <person name="Labadie P."/>
            <person name="Hunt B.G."/>
            <person name="Srinivasan R."/>
        </authorList>
    </citation>
    <scope>NUCLEOTIDE SEQUENCE</scope>
    <source>
        <strain evidence="2">PL_HMW_Pooled</strain>
        <tissue evidence="2">Head</tissue>
    </source>
</reference>
<reference evidence="2" key="2">
    <citation type="journal article" date="2023" name="BMC Genomics">
        <title>Pest status, molecular evolution, and epigenetic factors derived from the genome assembly of Frankliniella fusca, a thysanopteran phytovirus vector.</title>
        <authorList>
            <person name="Catto M.A."/>
            <person name="Labadie P.E."/>
            <person name="Jacobson A.L."/>
            <person name="Kennedy G.G."/>
            <person name="Srinivasan R."/>
            <person name="Hunt B.G."/>
        </authorList>
    </citation>
    <scope>NUCLEOTIDE SEQUENCE</scope>
    <source>
        <strain evidence="2">PL_HMW_Pooled</strain>
    </source>
</reference>
<accession>A0AAE1HSR1</accession>
<dbReference type="EMBL" id="JAHWGI010001270">
    <property type="protein sequence ID" value="KAK3926784.1"/>
    <property type="molecule type" value="Genomic_DNA"/>
</dbReference>
<name>A0AAE1HSR1_9NEOP</name>
<organism evidence="2 3">
    <name type="scientific">Frankliniella fusca</name>
    <dbReference type="NCBI Taxonomy" id="407009"/>
    <lineage>
        <taxon>Eukaryota</taxon>
        <taxon>Metazoa</taxon>
        <taxon>Ecdysozoa</taxon>
        <taxon>Arthropoda</taxon>
        <taxon>Hexapoda</taxon>
        <taxon>Insecta</taxon>
        <taxon>Pterygota</taxon>
        <taxon>Neoptera</taxon>
        <taxon>Paraneoptera</taxon>
        <taxon>Thysanoptera</taxon>
        <taxon>Terebrantia</taxon>
        <taxon>Thripoidea</taxon>
        <taxon>Thripidae</taxon>
        <taxon>Frankliniella</taxon>
    </lineage>
</organism>
<evidence type="ECO:0000313" key="3">
    <source>
        <dbReference type="Proteomes" id="UP001219518"/>
    </source>
</evidence>
<evidence type="ECO:0000256" key="1">
    <source>
        <dbReference type="SAM" id="MobiDB-lite"/>
    </source>
</evidence>
<dbReference type="Proteomes" id="UP001219518">
    <property type="component" value="Unassembled WGS sequence"/>
</dbReference>
<protein>
    <submittedName>
        <fullName evidence="2">Poly [ADP-ribose] polymerase 1</fullName>
    </submittedName>
</protein>
<sequence>MTQASPGPGPGPGPSLRRGVRNPLSATILEDEEACDPARHRHRVSINKYVLIYTHSSLLRLWLIRLFPFISPAGKHRYSYIIHYNSVFLGDSASSGSVLPEHCPVPFRLHFPSAPGPVTLPSTSKRAAPSRSAVSCFYAEIQDLNH</sequence>
<feature type="region of interest" description="Disordered" evidence="1">
    <location>
        <begin position="1"/>
        <end position="20"/>
    </location>
</feature>
<gene>
    <name evidence="2" type="ORF">KUF71_015120</name>
</gene>
<comment type="caution">
    <text evidence="2">The sequence shown here is derived from an EMBL/GenBank/DDBJ whole genome shotgun (WGS) entry which is preliminary data.</text>
</comment>
<dbReference type="AlphaFoldDB" id="A0AAE1HSR1"/>
<proteinExistence type="predicted"/>
<keyword evidence="3" id="KW-1185">Reference proteome</keyword>